<feature type="chain" id="PRO_5013481172" evidence="1">
    <location>
        <begin position="20"/>
        <end position="102"/>
    </location>
</feature>
<proteinExistence type="predicted"/>
<evidence type="ECO:0000256" key="1">
    <source>
        <dbReference type="SAM" id="SignalP"/>
    </source>
</evidence>
<dbReference type="EMBL" id="GELH01000144">
    <property type="protein sequence ID" value="JAS04128.1"/>
    <property type="molecule type" value="Transcribed_RNA"/>
</dbReference>
<reference evidence="2" key="1">
    <citation type="submission" date="2016-03" db="EMBL/GenBank/DDBJ databases">
        <authorList>
            <person name="Ploux O."/>
        </authorList>
    </citation>
    <scope>NUCLEOTIDE SEQUENCE</scope>
    <source>
        <tissue evidence="2">Mantle</tissue>
    </source>
</reference>
<sequence>MKSFVILGVLLACLALSDALVCFGRFAEEWCRVNSHCEGGLKPHCTHTNGKCACQETNTKICNDASHCGSGPCKVHLFGKSSQEGHWHCDTVTNSCICDFNR</sequence>
<protein>
    <submittedName>
        <fullName evidence="2">Uncharacterized protein</fullName>
    </submittedName>
</protein>
<name>A0A194AL86_PINFU</name>
<organism evidence="2">
    <name type="scientific">Pinctada fucata</name>
    <name type="common">Akoya pearl oyster</name>
    <name type="synonym">Pinctada imbricata fucata</name>
    <dbReference type="NCBI Taxonomy" id="50426"/>
    <lineage>
        <taxon>Eukaryota</taxon>
        <taxon>Metazoa</taxon>
        <taxon>Spiralia</taxon>
        <taxon>Lophotrochozoa</taxon>
        <taxon>Mollusca</taxon>
        <taxon>Bivalvia</taxon>
        <taxon>Autobranchia</taxon>
        <taxon>Pteriomorphia</taxon>
        <taxon>Pterioida</taxon>
        <taxon>Pterioidea</taxon>
        <taxon>Pteriidae</taxon>
        <taxon>Pinctada</taxon>
    </lineage>
</organism>
<dbReference type="EMBL" id="GELH01000143">
    <property type="protein sequence ID" value="JAS04129.1"/>
    <property type="molecule type" value="Transcribed_RNA"/>
</dbReference>
<feature type="signal peptide" evidence="1">
    <location>
        <begin position="1"/>
        <end position="19"/>
    </location>
</feature>
<keyword evidence="1" id="KW-0732">Signal</keyword>
<accession>A0A194AL86</accession>
<evidence type="ECO:0000313" key="2">
    <source>
        <dbReference type="EMBL" id="JAS04129.1"/>
    </source>
</evidence>
<dbReference type="AlphaFoldDB" id="A0A194AL86"/>